<dbReference type="SUPFAM" id="SSF74653">
    <property type="entry name" value="TolA/TonB C-terminal domain"/>
    <property type="match status" value="1"/>
</dbReference>
<reference evidence="8" key="1">
    <citation type="journal article" date="2019" name="Int. J. Syst. Evol. Microbiol.">
        <title>The Global Catalogue of Microorganisms (GCM) 10K type strain sequencing project: providing services to taxonomists for standard genome sequencing and annotation.</title>
        <authorList>
            <consortium name="The Broad Institute Genomics Platform"/>
            <consortium name="The Broad Institute Genome Sequencing Center for Infectious Disease"/>
            <person name="Wu L."/>
            <person name="Ma J."/>
        </authorList>
    </citation>
    <scope>NUCLEOTIDE SEQUENCE [LARGE SCALE GENOMIC DNA]</scope>
    <source>
        <strain evidence="8">CGMCC 1.10759</strain>
    </source>
</reference>
<keyword evidence="8" id="KW-1185">Reference proteome</keyword>
<dbReference type="RefSeq" id="WP_380605701.1">
    <property type="nucleotide sequence ID" value="NZ_JBHSDU010000015.1"/>
</dbReference>
<evidence type="ECO:0000256" key="2">
    <source>
        <dbReference type="ARBA" id="ARBA00022692"/>
    </source>
</evidence>
<dbReference type="EMBL" id="JBHSDU010000015">
    <property type="protein sequence ID" value="MFC4314488.1"/>
    <property type="molecule type" value="Genomic_DNA"/>
</dbReference>
<protein>
    <submittedName>
        <fullName evidence="7">TonB family protein</fullName>
    </submittedName>
</protein>
<evidence type="ECO:0000256" key="3">
    <source>
        <dbReference type="ARBA" id="ARBA00022989"/>
    </source>
</evidence>
<feature type="transmembrane region" description="Helical" evidence="5">
    <location>
        <begin position="40"/>
        <end position="58"/>
    </location>
</feature>
<evidence type="ECO:0000256" key="5">
    <source>
        <dbReference type="SAM" id="Phobius"/>
    </source>
</evidence>
<dbReference type="Pfam" id="PF03544">
    <property type="entry name" value="TonB_C"/>
    <property type="match status" value="1"/>
</dbReference>
<keyword evidence="2 5" id="KW-0812">Transmembrane</keyword>
<feature type="domain" description="TonB C-terminal" evidence="6">
    <location>
        <begin position="116"/>
        <end position="173"/>
    </location>
</feature>
<name>A0ABV8T493_9GAMM</name>
<gene>
    <name evidence="7" type="ORF">ACFPN2_35810</name>
</gene>
<accession>A0ABV8T493</accession>
<keyword evidence="3 5" id="KW-1133">Transmembrane helix</keyword>
<dbReference type="Gene3D" id="3.30.1150.10">
    <property type="match status" value="1"/>
</dbReference>
<dbReference type="Proteomes" id="UP001595904">
    <property type="component" value="Unassembled WGS sequence"/>
</dbReference>
<comment type="subcellular location">
    <subcellularLocation>
        <location evidence="1">Membrane</location>
        <topology evidence="1">Single-pass membrane protein</topology>
    </subcellularLocation>
</comment>
<proteinExistence type="predicted"/>
<evidence type="ECO:0000313" key="7">
    <source>
        <dbReference type="EMBL" id="MFC4314488.1"/>
    </source>
</evidence>
<sequence>MPATESEVETPSAGRLVIRVKLIPQEELPPPPQPPRLGKPALLVIVGVVAVLLGWLGISTFKSDPPPAPATKTEPVKAMPVEPAVTPKPDAPLSPVHEAVPDVPKSALDTITGTVKVSVRVTIDKQGAVTGAVVEERGPSRYFQRLAVDAAKKWTFTPATLEEQRTMLLKFNFTRNGATADAD</sequence>
<comment type="caution">
    <text evidence="7">The sequence shown here is derived from an EMBL/GenBank/DDBJ whole genome shotgun (WGS) entry which is preliminary data.</text>
</comment>
<evidence type="ECO:0000256" key="4">
    <source>
        <dbReference type="ARBA" id="ARBA00023136"/>
    </source>
</evidence>
<keyword evidence="4 5" id="KW-0472">Membrane</keyword>
<evidence type="ECO:0000256" key="1">
    <source>
        <dbReference type="ARBA" id="ARBA00004167"/>
    </source>
</evidence>
<evidence type="ECO:0000259" key="6">
    <source>
        <dbReference type="Pfam" id="PF03544"/>
    </source>
</evidence>
<dbReference type="NCBIfam" id="TIGR01352">
    <property type="entry name" value="tonB_Cterm"/>
    <property type="match status" value="1"/>
</dbReference>
<evidence type="ECO:0000313" key="8">
    <source>
        <dbReference type="Proteomes" id="UP001595904"/>
    </source>
</evidence>
<dbReference type="InterPro" id="IPR006260">
    <property type="entry name" value="TonB/TolA_C"/>
</dbReference>
<dbReference type="InterPro" id="IPR037682">
    <property type="entry name" value="TonB_C"/>
</dbReference>
<organism evidence="7 8">
    <name type="scientific">Steroidobacter flavus</name>
    <dbReference type="NCBI Taxonomy" id="1842136"/>
    <lineage>
        <taxon>Bacteria</taxon>
        <taxon>Pseudomonadati</taxon>
        <taxon>Pseudomonadota</taxon>
        <taxon>Gammaproteobacteria</taxon>
        <taxon>Steroidobacterales</taxon>
        <taxon>Steroidobacteraceae</taxon>
        <taxon>Steroidobacter</taxon>
    </lineage>
</organism>